<feature type="domain" description="Pectate lyase" evidence="3">
    <location>
        <begin position="7"/>
        <end position="191"/>
    </location>
</feature>
<feature type="region of interest" description="Disordered" evidence="2">
    <location>
        <begin position="202"/>
        <end position="284"/>
    </location>
</feature>
<feature type="compositionally biased region" description="Low complexity" evidence="2">
    <location>
        <begin position="258"/>
        <end position="269"/>
    </location>
</feature>
<dbReference type="Proteomes" id="UP001059617">
    <property type="component" value="Chromosome"/>
</dbReference>
<dbReference type="InterPro" id="IPR012334">
    <property type="entry name" value="Pectin_lyas_fold"/>
</dbReference>
<evidence type="ECO:0000259" key="3">
    <source>
        <dbReference type="Pfam" id="PF00544"/>
    </source>
</evidence>
<reference evidence="4" key="2">
    <citation type="submission" date="2022-09" db="EMBL/GenBank/DDBJ databases">
        <title>Biosynthetic gene clusters of Dactylosporangioum fulvum.</title>
        <authorList>
            <person name="Caradec T."/>
        </authorList>
    </citation>
    <scope>NUCLEOTIDE SEQUENCE</scope>
    <source>
        <strain evidence="4">NRRL B-16292</strain>
    </source>
</reference>
<dbReference type="Pfam" id="PF00544">
    <property type="entry name" value="Pectate_lyase_4"/>
    <property type="match status" value="1"/>
</dbReference>
<organism evidence="4 5">
    <name type="scientific">Dactylosporangium fulvum</name>
    <dbReference type="NCBI Taxonomy" id="53359"/>
    <lineage>
        <taxon>Bacteria</taxon>
        <taxon>Bacillati</taxon>
        <taxon>Actinomycetota</taxon>
        <taxon>Actinomycetes</taxon>
        <taxon>Micromonosporales</taxon>
        <taxon>Micromonosporaceae</taxon>
        <taxon>Dactylosporangium</taxon>
    </lineage>
</organism>
<dbReference type="InterPro" id="IPR002022">
    <property type="entry name" value="Pec_lyase"/>
</dbReference>
<reference evidence="4" key="1">
    <citation type="submission" date="2021-04" db="EMBL/GenBank/DDBJ databases">
        <authorList>
            <person name="Hartkoorn R.C."/>
            <person name="Beaudoing E."/>
            <person name="Hot D."/>
        </authorList>
    </citation>
    <scope>NUCLEOTIDE SEQUENCE</scope>
    <source>
        <strain evidence="4">NRRL B-16292</strain>
    </source>
</reference>
<dbReference type="SUPFAM" id="SSF51126">
    <property type="entry name" value="Pectin lyase-like"/>
    <property type="match status" value="1"/>
</dbReference>
<dbReference type="EMBL" id="CP073720">
    <property type="protein sequence ID" value="UWP87202.1"/>
    <property type="molecule type" value="Genomic_DNA"/>
</dbReference>
<dbReference type="Gene3D" id="2.160.20.10">
    <property type="entry name" value="Single-stranded right-handed beta-helix, Pectin lyase-like"/>
    <property type="match status" value="1"/>
</dbReference>
<keyword evidence="5" id="KW-1185">Reference proteome</keyword>
<proteinExistence type="predicted"/>
<protein>
    <recommendedName>
        <fullName evidence="3">Pectate lyase domain-containing protein</fullName>
    </recommendedName>
</protein>
<sequence length="284" mass="30360">MTAGAPPGAGATGGAAADDAQVFVVRTRDRLAAAVAGDTPKIVLVAGKVDANEGRTCDDHTDPHYSLGAYLAAYGPAVRGRSARNQGDTIKINFGGNLLLTNVSNVIIRNVTFDAADCFRAWTPTNVWLDRDTFTDGANQDVGRPVHFGRPYQIHDGPADVIRGSDYVTVSYNNLFEHDKSMLIGSTDTPVSTWANCASPCTATASPTSAGSHRRGHVQLRVRGRRPVGPPRREQLRPTRRRHPAGRPGLQLGRARSPRPTTRTSRPTPAGCRPRVARPIGATS</sequence>
<dbReference type="PANTHER" id="PTHR31683:SF18">
    <property type="entry name" value="PECTATE LYASE 21-RELATED"/>
    <property type="match status" value="1"/>
</dbReference>
<gene>
    <name evidence="4" type="ORF">Dfulv_24350</name>
</gene>
<evidence type="ECO:0000313" key="5">
    <source>
        <dbReference type="Proteomes" id="UP001059617"/>
    </source>
</evidence>
<dbReference type="InterPro" id="IPR011050">
    <property type="entry name" value="Pectin_lyase_fold/virulence"/>
</dbReference>
<dbReference type="PANTHER" id="PTHR31683">
    <property type="entry name" value="PECTATE LYASE 18-RELATED"/>
    <property type="match status" value="1"/>
</dbReference>
<feature type="compositionally biased region" description="Basic residues" evidence="2">
    <location>
        <begin position="212"/>
        <end position="226"/>
    </location>
</feature>
<feature type="compositionally biased region" description="Polar residues" evidence="2">
    <location>
        <begin position="202"/>
        <end position="211"/>
    </location>
</feature>
<dbReference type="InterPro" id="IPR045032">
    <property type="entry name" value="PEL"/>
</dbReference>
<name>A0ABY5WAW1_9ACTN</name>
<evidence type="ECO:0000313" key="4">
    <source>
        <dbReference type="EMBL" id="UWP87202.1"/>
    </source>
</evidence>
<dbReference type="RefSeq" id="WP_259867163.1">
    <property type="nucleotide sequence ID" value="NZ_BAAAST010000053.1"/>
</dbReference>
<keyword evidence="1" id="KW-0456">Lyase</keyword>
<evidence type="ECO:0000256" key="2">
    <source>
        <dbReference type="SAM" id="MobiDB-lite"/>
    </source>
</evidence>
<evidence type="ECO:0000256" key="1">
    <source>
        <dbReference type="ARBA" id="ARBA00023239"/>
    </source>
</evidence>
<accession>A0ABY5WAW1</accession>